<keyword evidence="3" id="KW-1185">Reference proteome</keyword>
<feature type="compositionally biased region" description="Basic and acidic residues" evidence="1">
    <location>
        <begin position="52"/>
        <end position="83"/>
    </location>
</feature>
<protein>
    <submittedName>
        <fullName evidence="2">Uncharacterized protein</fullName>
    </submittedName>
</protein>
<feature type="compositionally biased region" description="Basic and acidic residues" evidence="1">
    <location>
        <begin position="94"/>
        <end position="104"/>
    </location>
</feature>
<dbReference type="AlphaFoldDB" id="A0AAQ3N3C9"/>
<organism evidence="2 3">
    <name type="scientific">Vigna mungo</name>
    <name type="common">Black gram</name>
    <name type="synonym">Phaseolus mungo</name>
    <dbReference type="NCBI Taxonomy" id="3915"/>
    <lineage>
        <taxon>Eukaryota</taxon>
        <taxon>Viridiplantae</taxon>
        <taxon>Streptophyta</taxon>
        <taxon>Embryophyta</taxon>
        <taxon>Tracheophyta</taxon>
        <taxon>Spermatophyta</taxon>
        <taxon>Magnoliopsida</taxon>
        <taxon>eudicotyledons</taxon>
        <taxon>Gunneridae</taxon>
        <taxon>Pentapetalae</taxon>
        <taxon>rosids</taxon>
        <taxon>fabids</taxon>
        <taxon>Fabales</taxon>
        <taxon>Fabaceae</taxon>
        <taxon>Papilionoideae</taxon>
        <taxon>50 kb inversion clade</taxon>
        <taxon>NPAAA clade</taxon>
        <taxon>indigoferoid/millettioid clade</taxon>
        <taxon>Phaseoleae</taxon>
        <taxon>Vigna</taxon>
    </lineage>
</organism>
<feature type="region of interest" description="Disordered" evidence="1">
    <location>
        <begin position="26"/>
        <end position="104"/>
    </location>
</feature>
<sequence>MAARQTSEDRRFGIKYVRRRYHYRQLTPPIPPRTPEIISHKPKMIDDDSDEDIKKEEKVHLQEKEVDEQKKKVHENIKPKEETNSPSTSGNGVHWDERLKGKHV</sequence>
<gene>
    <name evidence="2" type="ORF">V8G54_022828</name>
</gene>
<dbReference type="EMBL" id="CP144694">
    <property type="protein sequence ID" value="WVZ02022.1"/>
    <property type="molecule type" value="Genomic_DNA"/>
</dbReference>
<name>A0AAQ3N3C9_VIGMU</name>
<reference evidence="2 3" key="1">
    <citation type="journal article" date="2023" name="Life. Sci Alliance">
        <title>Evolutionary insights into 3D genome organization and epigenetic landscape of Vigna mungo.</title>
        <authorList>
            <person name="Junaid A."/>
            <person name="Singh B."/>
            <person name="Bhatia S."/>
        </authorList>
    </citation>
    <scope>NUCLEOTIDE SEQUENCE [LARGE SCALE GENOMIC DNA]</scope>
    <source>
        <strain evidence="2">Urdbean</strain>
    </source>
</reference>
<evidence type="ECO:0000313" key="3">
    <source>
        <dbReference type="Proteomes" id="UP001374535"/>
    </source>
</evidence>
<proteinExistence type="predicted"/>
<dbReference type="Proteomes" id="UP001374535">
    <property type="component" value="Chromosome 7"/>
</dbReference>
<evidence type="ECO:0000313" key="2">
    <source>
        <dbReference type="EMBL" id="WVZ02022.1"/>
    </source>
</evidence>
<accession>A0AAQ3N3C9</accession>
<evidence type="ECO:0000256" key="1">
    <source>
        <dbReference type="SAM" id="MobiDB-lite"/>
    </source>
</evidence>